<name>A0A371JL61_9FLAO</name>
<comment type="caution">
    <text evidence="2">The sequence shown here is derived from an EMBL/GenBank/DDBJ whole genome shotgun (WGS) entry which is preliminary data.</text>
</comment>
<dbReference type="AlphaFoldDB" id="A0A371JL61"/>
<dbReference type="OrthoDB" id="1345254at2"/>
<feature type="domain" description="DUF7833" evidence="1">
    <location>
        <begin position="215"/>
        <end position="276"/>
    </location>
</feature>
<organism evidence="2 3">
    <name type="scientific">Flagellimonas nanhaiensis</name>
    <dbReference type="NCBI Taxonomy" id="2292706"/>
    <lineage>
        <taxon>Bacteria</taxon>
        <taxon>Pseudomonadati</taxon>
        <taxon>Bacteroidota</taxon>
        <taxon>Flavobacteriia</taxon>
        <taxon>Flavobacteriales</taxon>
        <taxon>Flavobacteriaceae</taxon>
        <taxon>Flagellimonas</taxon>
    </lineage>
</organism>
<sequence length="303" mass="36003">MAVLALRKLKTLYMIKDFKFPFFYKEWLVSTQGMPADVRGWYINLLCHQADKGDLPNDMEELAELAGVKISEYQRFIDGFNQWLNQRFIETDNQRLVNLKMKSVLEERSDYINGQSQRSYLAVFIRGKRKIHEFTDDEWKHVSSELSNIDTAYKTKKETYKKYDEWFNQWLNRTVQPFNIDSDSDSEDIYNIKGGMGEKITNGPDDIVDLGLVKEEIKNAVSWKEGIVRTAKSKYNKSFSLTELEKLIQEFDELIWNDGETEKSLKDYKKHFNRWLELRLQRNHISDKKIESKTIKRLEKYAE</sequence>
<reference evidence="2 3" key="1">
    <citation type="submission" date="2018-08" db="EMBL/GenBank/DDBJ databases">
        <title>Muricauda nanhaiensis sp. nov., isolated from seawater of the South China Sea.</title>
        <authorList>
            <person name="Dang Y."/>
        </authorList>
    </citation>
    <scope>NUCLEOTIDE SEQUENCE [LARGE SCALE GENOMIC DNA]</scope>
    <source>
        <strain evidence="2 3">SM1704</strain>
    </source>
</reference>
<dbReference type="Proteomes" id="UP000261828">
    <property type="component" value="Unassembled WGS sequence"/>
</dbReference>
<dbReference type="Pfam" id="PF25200">
    <property type="entry name" value="DUF7833"/>
    <property type="match status" value="1"/>
</dbReference>
<keyword evidence="3" id="KW-1185">Reference proteome</keyword>
<accession>A0A371JL61</accession>
<dbReference type="EMBL" id="QTJX01000007">
    <property type="protein sequence ID" value="RDY57700.1"/>
    <property type="molecule type" value="Genomic_DNA"/>
</dbReference>
<evidence type="ECO:0000259" key="1">
    <source>
        <dbReference type="Pfam" id="PF25200"/>
    </source>
</evidence>
<gene>
    <name evidence="2" type="ORF">DX873_17520</name>
</gene>
<evidence type="ECO:0000313" key="2">
    <source>
        <dbReference type="EMBL" id="RDY57700.1"/>
    </source>
</evidence>
<protein>
    <submittedName>
        <fullName evidence="2">DUF1376 domain-containing protein</fullName>
    </submittedName>
</protein>
<proteinExistence type="predicted"/>
<dbReference type="InterPro" id="IPR057155">
    <property type="entry name" value="DUF7833"/>
</dbReference>
<evidence type="ECO:0000313" key="3">
    <source>
        <dbReference type="Proteomes" id="UP000261828"/>
    </source>
</evidence>